<sequence>MPRNNAALILVNDLLSPLDVRLPLTDETESVFHSCACVISSHENDLLRLVTSTNMKREAASESRGCNSESDERPAKVPRRGSSSTNPGPLKLGQDLGRVQQPLSPLSPDCNSEDPNTLEHRIPPPSLTHAPTELTDGIYQWIPAPSEVDALETMSQPSSKRSRSRSISTDRGRARSVSSENSESSSARDTRSYAYRAVNYVTILETKGCFMRPSPAGPVPDDIALCERLLAQPVEPPTGTLFDDLYLTDFHNALRNRSEARLLVDLHPLIMPSAENQYIQGNESLKDVIDGYNDPWLKTEPIYGPKPQPDHARGLKWSTFSESQRRKLGIKPDEKSPYTAREDMYFPYLTAEIKCGNQALELADRQNMHKEVHRRILGFSVSHELEGVRLYGYYPEVDGGKVSFYRWPVAQLNIWTKEDRWTCYRFVENVDREFLPIHTHRLLRILEGVPDPDEGSLSVVVDGPDSQLSVGGSQERLGYRRVASSQNRGLQPELRMMVQTLQEQLAEQKDREEKREAEQKAREEKREAEQKAREKKLLAQLEQQKLQEEQREMEQKAHGEKREAEQKSREEKREAEQKAREEKLLAQLEQQKLREEKREAEQKAREAEQKTREEKREAEQKELQMKLLALLEQKDNSK</sequence>
<dbReference type="InterPro" id="IPR057684">
    <property type="entry name" value="DUF7924"/>
</dbReference>
<accession>A0A9W9SLU6</accession>
<evidence type="ECO:0000256" key="1">
    <source>
        <dbReference type="SAM" id="MobiDB-lite"/>
    </source>
</evidence>
<feature type="compositionally biased region" description="Low complexity" evidence="1">
    <location>
        <begin position="176"/>
        <end position="185"/>
    </location>
</feature>
<feature type="region of interest" description="Disordered" evidence="1">
    <location>
        <begin position="504"/>
        <end position="534"/>
    </location>
</feature>
<feature type="region of interest" description="Disordered" evidence="1">
    <location>
        <begin position="151"/>
        <end position="190"/>
    </location>
</feature>
<proteinExistence type="predicted"/>
<evidence type="ECO:0000259" key="2">
    <source>
        <dbReference type="Pfam" id="PF25545"/>
    </source>
</evidence>
<evidence type="ECO:0000313" key="3">
    <source>
        <dbReference type="EMBL" id="KAJ5379639.1"/>
    </source>
</evidence>
<dbReference type="GeneID" id="81376375"/>
<dbReference type="AlphaFoldDB" id="A0A9W9SLU6"/>
<feature type="compositionally biased region" description="Polar residues" evidence="1">
    <location>
        <begin position="101"/>
        <end position="115"/>
    </location>
</feature>
<dbReference type="PANTHER" id="PTHR42470:SF2">
    <property type="match status" value="1"/>
</dbReference>
<reference evidence="3" key="2">
    <citation type="journal article" date="2023" name="IMA Fungus">
        <title>Comparative genomic study of the Penicillium genus elucidates a diverse pangenome and 15 lateral gene transfer events.</title>
        <authorList>
            <person name="Petersen C."/>
            <person name="Sorensen T."/>
            <person name="Nielsen M.R."/>
            <person name="Sondergaard T.E."/>
            <person name="Sorensen J.L."/>
            <person name="Fitzpatrick D.A."/>
            <person name="Frisvad J.C."/>
            <person name="Nielsen K.L."/>
        </authorList>
    </citation>
    <scope>NUCLEOTIDE SEQUENCE</scope>
    <source>
        <strain evidence="3">IBT 29677</strain>
    </source>
</reference>
<feature type="region of interest" description="Disordered" evidence="1">
    <location>
        <begin position="547"/>
        <end position="621"/>
    </location>
</feature>
<name>A0A9W9SLU6_9EURO</name>
<comment type="caution">
    <text evidence="3">The sequence shown here is derived from an EMBL/GenBank/DDBJ whole genome shotgun (WGS) entry which is preliminary data.</text>
</comment>
<dbReference type="RefSeq" id="XP_056483425.1">
    <property type="nucleotide sequence ID" value="XM_056637395.1"/>
</dbReference>
<reference evidence="3" key="1">
    <citation type="submission" date="2022-12" db="EMBL/GenBank/DDBJ databases">
        <authorList>
            <person name="Petersen C."/>
        </authorList>
    </citation>
    <scope>NUCLEOTIDE SEQUENCE</scope>
    <source>
        <strain evidence="3">IBT 29677</strain>
    </source>
</reference>
<feature type="compositionally biased region" description="Basic and acidic residues" evidence="1">
    <location>
        <begin position="506"/>
        <end position="534"/>
    </location>
</feature>
<protein>
    <recommendedName>
        <fullName evidence="2">DUF7924 domain-containing protein</fullName>
    </recommendedName>
</protein>
<feature type="domain" description="DUF7924" evidence="2">
    <location>
        <begin position="248"/>
        <end position="370"/>
    </location>
</feature>
<dbReference type="OrthoDB" id="4336499at2759"/>
<organism evidence="3 4">
    <name type="scientific">Penicillium cosmopolitanum</name>
    <dbReference type="NCBI Taxonomy" id="1131564"/>
    <lineage>
        <taxon>Eukaryota</taxon>
        <taxon>Fungi</taxon>
        <taxon>Dikarya</taxon>
        <taxon>Ascomycota</taxon>
        <taxon>Pezizomycotina</taxon>
        <taxon>Eurotiomycetes</taxon>
        <taxon>Eurotiomycetidae</taxon>
        <taxon>Eurotiales</taxon>
        <taxon>Aspergillaceae</taxon>
        <taxon>Penicillium</taxon>
    </lineage>
</organism>
<keyword evidence="4" id="KW-1185">Reference proteome</keyword>
<feature type="compositionally biased region" description="Basic and acidic residues" evidence="1">
    <location>
        <begin position="547"/>
        <end position="584"/>
    </location>
</feature>
<dbReference type="Proteomes" id="UP001147747">
    <property type="component" value="Unassembled WGS sequence"/>
</dbReference>
<feature type="compositionally biased region" description="Basic and acidic residues" evidence="1">
    <location>
        <begin position="591"/>
        <end position="621"/>
    </location>
</feature>
<gene>
    <name evidence="3" type="ORF">N7509_012758</name>
</gene>
<evidence type="ECO:0000313" key="4">
    <source>
        <dbReference type="Proteomes" id="UP001147747"/>
    </source>
</evidence>
<dbReference type="PANTHER" id="PTHR42470">
    <property type="entry name" value="VAST DOMAIN-CONTAINING PROTEIN"/>
    <property type="match status" value="1"/>
</dbReference>
<feature type="region of interest" description="Disordered" evidence="1">
    <location>
        <begin position="56"/>
        <end position="132"/>
    </location>
</feature>
<feature type="compositionally biased region" description="Low complexity" evidence="1">
    <location>
        <begin position="155"/>
        <end position="167"/>
    </location>
</feature>
<dbReference type="EMBL" id="JAPZBU010000011">
    <property type="protein sequence ID" value="KAJ5379639.1"/>
    <property type="molecule type" value="Genomic_DNA"/>
</dbReference>
<dbReference type="Pfam" id="PF25545">
    <property type="entry name" value="DUF7924"/>
    <property type="match status" value="1"/>
</dbReference>